<dbReference type="SMART" id="SM00822">
    <property type="entry name" value="PKS_KR"/>
    <property type="match status" value="1"/>
</dbReference>
<dbReference type="InterPro" id="IPR002347">
    <property type="entry name" value="SDR_fam"/>
</dbReference>
<evidence type="ECO:0000313" key="4">
    <source>
        <dbReference type="EMBL" id="GMG82427.1"/>
    </source>
</evidence>
<sequence length="269" mass="28091">MAKTILITGSTDGIGLATARMLAEAGHRVILHGRSREKLDAAAAGLSAFAGGRPVERHVADLSRMPDVAALADAVAAAHPRLDVLINNAGVYNAPVTLTAEGFDIRFAVNTIAPYLLTRRLLPRFGPSGRIVNLSSAAQAKVDHEAIFGRVRMSNGMAYAQSKLALTMWTRALATELGAGGPVLVAVNPGSMLGSKLVQEAFGVAGGDIRIGAEILTRAALSDEFAAASGAYFDNDIGRFAEPHPDATDPWKSRDLVRALEAALGEGVD</sequence>
<dbReference type="PRINTS" id="PR00080">
    <property type="entry name" value="SDRFAMILY"/>
</dbReference>
<keyword evidence="1" id="KW-0560">Oxidoreductase</keyword>
<evidence type="ECO:0000256" key="1">
    <source>
        <dbReference type="ARBA" id="ARBA00023002"/>
    </source>
</evidence>
<dbReference type="PRINTS" id="PR00081">
    <property type="entry name" value="GDHRDH"/>
</dbReference>
<protein>
    <submittedName>
        <fullName evidence="4">SDR family NAD(P)-dependent oxidoreductase</fullName>
    </submittedName>
</protein>
<dbReference type="EMBL" id="BSYI01000010">
    <property type="protein sequence ID" value="GMG82427.1"/>
    <property type="molecule type" value="Genomic_DNA"/>
</dbReference>
<comment type="caution">
    <text evidence="4">The sequence shown here is derived from an EMBL/GenBank/DDBJ whole genome shotgun (WGS) entry which is preliminary data.</text>
</comment>
<evidence type="ECO:0000313" key="5">
    <source>
        <dbReference type="Proteomes" id="UP001239909"/>
    </source>
</evidence>
<feature type="domain" description="Ketoreductase" evidence="3">
    <location>
        <begin position="3"/>
        <end position="195"/>
    </location>
</feature>
<gene>
    <name evidence="4" type="ORF">LNKW23_16400</name>
</gene>
<evidence type="ECO:0000256" key="2">
    <source>
        <dbReference type="RuleBase" id="RU000363"/>
    </source>
</evidence>
<dbReference type="InterPro" id="IPR057326">
    <property type="entry name" value="KR_dom"/>
</dbReference>
<evidence type="ECO:0000259" key="3">
    <source>
        <dbReference type="SMART" id="SM00822"/>
    </source>
</evidence>
<proteinExistence type="inferred from homology"/>
<dbReference type="PANTHER" id="PTHR43157">
    <property type="entry name" value="PHOSPHATIDYLINOSITOL-GLYCAN BIOSYNTHESIS CLASS F PROTEIN-RELATED"/>
    <property type="match status" value="1"/>
</dbReference>
<dbReference type="SUPFAM" id="SSF51735">
    <property type="entry name" value="NAD(P)-binding Rossmann-fold domains"/>
    <property type="match status" value="1"/>
</dbReference>
<dbReference type="InterPro" id="IPR036291">
    <property type="entry name" value="NAD(P)-bd_dom_sf"/>
</dbReference>
<dbReference type="Gene3D" id="3.40.50.720">
    <property type="entry name" value="NAD(P)-binding Rossmann-like Domain"/>
    <property type="match status" value="1"/>
</dbReference>
<dbReference type="PANTHER" id="PTHR43157:SF31">
    <property type="entry name" value="PHOSPHATIDYLINOSITOL-GLYCAN BIOSYNTHESIS CLASS F PROTEIN"/>
    <property type="match status" value="1"/>
</dbReference>
<dbReference type="PROSITE" id="PS00061">
    <property type="entry name" value="ADH_SHORT"/>
    <property type="match status" value="1"/>
</dbReference>
<keyword evidence="5" id="KW-1185">Reference proteome</keyword>
<reference evidence="4 5" key="1">
    <citation type="submission" date="2023-04" db="EMBL/GenBank/DDBJ databases">
        <title>Marinoamorphus aggregata gen. nov., sp. Nov., isolate from tissue of brittle star Ophioplocus japonicus.</title>
        <authorList>
            <person name="Kawano K."/>
            <person name="Sawayama S."/>
            <person name="Nakagawa S."/>
        </authorList>
    </citation>
    <scope>NUCLEOTIDE SEQUENCE [LARGE SCALE GENOMIC DNA]</scope>
    <source>
        <strain evidence="4 5">NKW23</strain>
    </source>
</reference>
<comment type="similarity">
    <text evidence="2">Belongs to the short-chain dehydrogenases/reductases (SDR) family.</text>
</comment>
<dbReference type="InterPro" id="IPR020904">
    <property type="entry name" value="Sc_DH/Rdtase_CS"/>
</dbReference>
<accession>A0ABQ6LGJ7</accession>
<organism evidence="4 5">
    <name type="scientific">Paralimibaculum aggregatum</name>
    <dbReference type="NCBI Taxonomy" id="3036245"/>
    <lineage>
        <taxon>Bacteria</taxon>
        <taxon>Pseudomonadati</taxon>
        <taxon>Pseudomonadota</taxon>
        <taxon>Alphaproteobacteria</taxon>
        <taxon>Rhodobacterales</taxon>
        <taxon>Paracoccaceae</taxon>
        <taxon>Paralimibaculum</taxon>
    </lineage>
</organism>
<name>A0ABQ6LGJ7_9RHOB</name>
<dbReference type="Proteomes" id="UP001239909">
    <property type="component" value="Unassembled WGS sequence"/>
</dbReference>
<dbReference type="RefSeq" id="WP_285671206.1">
    <property type="nucleotide sequence ID" value="NZ_BSYI01000010.1"/>
</dbReference>
<dbReference type="Pfam" id="PF00106">
    <property type="entry name" value="adh_short"/>
    <property type="match status" value="1"/>
</dbReference>